<keyword evidence="2" id="KW-1185">Reference proteome</keyword>
<dbReference type="EMBL" id="REGN01011507">
    <property type="protein sequence ID" value="RMZ97295.1"/>
    <property type="molecule type" value="Genomic_DNA"/>
</dbReference>
<reference evidence="1 2" key="1">
    <citation type="journal article" date="2018" name="Sci. Rep.">
        <title>Genomic signatures of local adaptation to the degree of environmental predictability in rotifers.</title>
        <authorList>
            <person name="Franch-Gras L."/>
            <person name="Hahn C."/>
            <person name="Garcia-Roger E.M."/>
            <person name="Carmona M.J."/>
            <person name="Serra M."/>
            <person name="Gomez A."/>
        </authorList>
    </citation>
    <scope>NUCLEOTIDE SEQUENCE [LARGE SCALE GENOMIC DNA]</scope>
    <source>
        <strain evidence="1">HYR1</strain>
    </source>
</reference>
<organism evidence="1 2">
    <name type="scientific">Brachionus plicatilis</name>
    <name type="common">Marine rotifer</name>
    <name type="synonym">Brachionus muelleri</name>
    <dbReference type="NCBI Taxonomy" id="10195"/>
    <lineage>
        <taxon>Eukaryota</taxon>
        <taxon>Metazoa</taxon>
        <taxon>Spiralia</taxon>
        <taxon>Gnathifera</taxon>
        <taxon>Rotifera</taxon>
        <taxon>Eurotatoria</taxon>
        <taxon>Monogononta</taxon>
        <taxon>Pseudotrocha</taxon>
        <taxon>Ploima</taxon>
        <taxon>Brachionidae</taxon>
        <taxon>Brachionus</taxon>
    </lineage>
</organism>
<proteinExistence type="predicted"/>
<dbReference type="AlphaFoldDB" id="A0A3M7PDX6"/>
<sequence>MKPGIQWESQFDSIYYFDEMGDSPLKDEIVLQSTDQILDYSIVVIDEKAKDYRLTKKYFCGCFEQSVHPA</sequence>
<evidence type="ECO:0000313" key="1">
    <source>
        <dbReference type="EMBL" id="RMZ97295.1"/>
    </source>
</evidence>
<comment type="caution">
    <text evidence="1">The sequence shown here is derived from an EMBL/GenBank/DDBJ whole genome shotgun (WGS) entry which is preliminary data.</text>
</comment>
<dbReference type="Proteomes" id="UP000276133">
    <property type="component" value="Unassembled WGS sequence"/>
</dbReference>
<name>A0A3M7PDX6_BRAPC</name>
<accession>A0A3M7PDX6</accession>
<evidence type="ECO:0000313" key="2">
    <source>
        <dbReference type="Proteomes" id="UP000276133"/>
    </source>
</evidence>
<protein>
    <submittedName>
        <fullName evidence="1">Uncharacterized protein</fullName>
    </submittedName>
</protein>
<gene>
    <name evidence="1" type="ORF">BpHYR1_027454</name>
</gene>